<evidence type="ECO:0000256" key="6">
    <source>
        <dbReference type="ARBA" id="ARBA00022989"/>
    </source>
</evidence>
<dbReference type="AlphaFoldDB" id="A0A0U3D2C5"/>
<keyword evidence="4" id="KW-0547">Nucleotide-binding</keyword>
<dbReference type="InterPro" id="IPR003593">
    <property type="entry name" value="AAA+_ATPase"/>
</dbReference>
<evidence type="ECO:0000256" key="2">
    <source>
        <dbReference type="ARBA" id="ARBA00022475"/>
    </source>
</evidence>
<dbReference type="Pfam" id="PF03412">
    <property type="entry name" value="Peptidase_C39"/>
    <property type="match status" value="1"/>
</dbReference>
<evidence type="ECO:0000313" key="9">
    <source>
        <dbReference type="Proteomes" id="UP000060699"/>
    </source>
</evidence>
<evidence type="ECO:0000313" key="8">
    <source>
        <dbReference type="EMBL" id="ALV07750.1"/>
    </source>
</evidence>
<dbReference type="InterPro" id="IPR005074">
    <property type="entry name" value="Peptidase_C39"/>
</dbReference>
<dbReference type="InterPro" id="IPR039421">
    <property type="entry name" value="Type_1_exporter"/>
</dbReference>
<keyword evidence="3" id="KW-0812">Transmembrane</keyword>
<keyword evidence="9" id="KW-1185">Reference proteome</keyword>
<dbReference type="GO" id="GO:0008233">
    <property type="term" value="F:peptidase activity"/>
    <property type="evidence" value="ECO:0007669"/>
    <property type="project" value="InterPro"/>
</dbReference>
<dbReference type="CDD" id="cd18567">
    <property type="entry name" value="ABC_6TM_CvaB_RaxB_like"/>
    <property type="match status" value="1"/>
</dbReference>
<dbReference type="Gene3D" id="3.40.50.300">
    <property type="entry name" value="P-loop containing nucleotide triphosphate hydrolases"/>
    <property type="match status" value="1"/>
</dbReference>
<evidence type="ECO:0000256" key="5">
    <source>
        <dbReference type="ARBA" id="ARBA00022840"/>
    </source>
</evidence>
<reference evidence="8 9" key="1">
    <citation type="submission" date="2015-12" db="EMBL/GenBank/DDBJ databases">
        <title>Complete genome of Roseateles depolymerans KCTC 42856.</title>
        <authorList>
            <person name="Kim K.M."/>
        </authorList>
    </citation>
    <scope>NUCLEOTIDE SEQUENCE [LARGE SCALE GENOMIC DNA]</scope>
    <source>
        <strain evidence="8 9">KCTC 42856</strain>
    </source>
</reference>
<sequence>MSATSMPLQSEASECGLVCLAVAANRLGAGLAMADLRRQFPPAARGTSLQRLIEIAGELRLQARAIRCEPDDLATLDTPSLLHWRGNHFVVLLGRRFGKLRIFDPAVGELHLTIAELSRDFTGVALELRTDAGFERRKQPSPLSIFSFIQLSDDLVKGLGYALFFSVLLQAFAIITPMFLQVSVDSALSQSNEDFYLTVALGFGALCVLNVLLEGIRSFLVGRISLHLSWGMTRRLFRQMLRLPLPWFQRRRLADAVSRFDSIAHIRQLVSGGFVSSMLDAVLLVFLLGAVAFYSIKLALLMLVSTLIVVAIRLGTVGKSMSLGAQQLQADIAERGFRIETVRAMQSIKAAGAELQRESVWASRFAATIMSAERQERFRIVTQAAASLVEGLSAVALTYIGVQESRAGVMTIGALYAVLSYRQQFTNRTGSLLTYLVSWRQTDLHSHRVADIALSPSEQALHAGTGRVDRLDGSFETKHLSFRYSPADPVVLDNISFTAPAGSFIAITGPSGAGKSTLLKILATLYPPSAGEIRLDGAALSTLSLNDVRARIGTVLQEDELLAGTIADNVSFFSQQTEVDWVWECLRMAQMDRDVRALPMQLSTDVGDMGSTFSAGQRQRLILARALYKRPSILLLDEATAHLDPANEARIHDVLKQMAITRIAVAHRPEMVALADQVFHLQNGRLTAVPRAVPTPAAAPARATVQELRA</sequence>
<dbReference type="STRING" id="76731.RD2015_3292"/>
<dbReference type="SUPFAM" id="SSF52540">
    <property type="entry name" value="P-loop containing nucleoside triphosphate hydrolases"/>
    <property type="match status" value="1"/>
</dbReference>
<dbReference type="InterPro" id="IPR036640">
    <property type="entry name" value="ABC1_TM_sf"/>
</dbReference>
<evidence type="ECO:0000256" key="7">
    <source>
        <dbReference type="ARBA" id="ARBA00023136"/>
    </source>
</evidence>
<evidence type="ECO:0000256" key="3">
    <source>
        <dbReference type="ARBA" id="ARBA00022692"/>
    </source>
</evidence>
<dbReference type="Gene3D" id="3.90.70.10">
    <property type="entry name" value="Cysteine proteinases"/>
    <property type="match status" value="1"/>
</dbReference>
<dbReference type="GO" id="GO:0140359">
    <property type="term" value="F:ABC-type transporter activity"/>
    <property type="evidence" value="ECO:0007669"/>
    <property type="project" value="InterPro"/>
</dbReference>
<comment type="subcellular location">
    <subcellularLocation>
        <location evidence="1">Cell membrane</location>
        <topology evidence="1">Multi-pass membrane protein</topology>
    </subcellularLocation>
</comment>
<dbReference type="GO" id="GO:0016887">
    <property type="term" value="F:ATP hydrolysis activity"/>
    <property type="evidence" value="ECO:0007669"/>
    <property type="project" value="InterPro"/>
</dbReference>
<dbReference type="GO" id="GO:0005524">
    <property type="term" value="F:ATP binding"/>
    <property type="evidence" value="ECO:0007669"/>
    <property type="project" value="UniProtKB-KW"/>
</dbReference>
<dbReference type="InterPro" id="IPR003439">
    <property type="entry name" value="ABC_transporter-like_ATP-bd"/>
</dbReference>
<keyword evidence="6" id="KW-1133">Transmembrane helix</keyword>
<evidence type="ECO:0000256" key="1">
    <source>
        <dbReference type="ARBA" id="ARBA00004651"/>
    </source>
</evidence>
<dbReference type="PROSITE" id="PS50929">
    <property type="entry name" value="ABC_TM1F"/>
    <property type="match status" value="1"/>
</dbReference>
<proteinExistence type="predicted"/>
<gene>
    <name evidence="8" type="ORF">RD2015_3292</name>
</gene>
<keyword evidence="5 8" id="KW-0067">ATP-binding</keyword>
<dbReference type="Pfam" id="PF00664">
    <property type="entry name" value="ABC_membrane"/>
    <property type="match status" value="1"/>
</dbReference>
<dbReference type="Proteomes" id="UP000060699">
    <property type="component" value="Chromosome"/>
</dbReference>
<dbReference type="InterPro" id="IPR017871">
    <property type="entry name" value="ABC_transporter-like_CS"/>
</dbReference>
<dbReference type="GO" id="GO:0005886">
    <property type="term" value="C:plasma membrane"/>
    <property type="evidence" value="ECO:0007669"/>
    <property type="project" value="UniProtKB-SubCell"/>
</dbReference>
<organism evidence="8 9">
    <name type="scientific">Roseateles depolymerans</name>
    <dbReference type="NCBI Taxonomy" id="76731"/>
    <lineage>
        <taxon>Bacteria</taxon>
        <taxon>Pseudomonadati</taxon>
        <taxon>Pseudomonadota</taxon>
        <taxon>Betaproteobacteria</taxon>
        <taxon>Burkholderiales</taxon>
        <taxon>Sphaerotilaceae</taxon>
        <taxon>Roseateles</taxon>
    </lineage>
</organism>
<dbReference type="GO" id="GO:0034040">
    <property type="term" value="F:ATPase-coupled lipid transmembrane transporter activity"/>
    <property type="evidence" value="ECO:0007669"/>
    <property type="project" value="TreeGrafter"/>
</dbReference>
<dbReference type="Gene3D" id="1.20.1560.10">
    <property type="entry name" value="ABC transporter type 1, transmembrane domain"/>
    <property type="match status" value="1"/>
</dbReference>
<dbReference type="InterPro" id="IPR027417">
    <property type="entry name" value="P-loop_NTPase"/>
</dbReference>
<dbReference type="InterPro" id="IPR011527">
    <property type="entry name" value="ABC1_TM_dom"/>
</dbReference>
<dbReference type="EMBL" id="CP013729">
    <property type="protein sequence ID" value="ALV07750.1"/>
    <property type="molecule type" value="Genomic_DNA"/>
</dbReference>
<dbReference type="OrthoDB" id="8554730at2"/>
<evidence type="ECO:0000256" key="4">
    <source>
        <dbReference type="ARBA" id="ARBA00022741"/>
    </source>
</evidence>
<accession>A0A0U3D2C5</accession>
<keyword evidence="2" id="KW-1003">Cell membrane</keyword>
<protein>
    <submittedName>
        <fullName evidence="8">Putative ATP-binding cassette sub-family B member 9-like</fullName>
    </submittedName>
</protein>
<dbReference type="PROSITE" id="PS50893">
    <property type="entry name" value="ABC_TRANSPORTER_2"/>
    <property type="match status" value="1"/>
</dbReference>
<name>A0A0U3D2C5_9BURK</name>
<dbReference type="PROSITE" id="PS50990">
    <property type="entry name" value="PEPTIDASE_C39"/>
    <property type="match status" value="1"/>
</dbReference>
<keyword evidence="7" id="KW-0472">Membrane</keyword>
<dbReference type="PROSITE" id="PS00211">
    <property type="entry name" value="ABC_TRANSPORTER_1"/>
    <property type="match status" value="1"/>
</dbReference>
<dbReference type="PANTHER" id="PTHR24221:SF606">
    <property type="entry name" value="COLICIN V SECRETION-PROCESSING ATP-BINDING PROTEIN"/>
    <property type="match status" value="1"/>
</dbReference>
<dbReference type="GO" id="GO:0006508">
    <property type="term" value="P:proteolysis"/>
    <property type="evidence" value="ECO:0007669"/>
    <property type="project" value="InterPro"/>
</dbReference>
<dbReference type="SMART" id="SM00382">
    <property type="entry name" value="AAA"/>
    <property type="match status" value="1"/>
</dbReference>
<dbReference type="Pfam" id="PF00005">
    <property type="entry name" value="ABC_tran"/>
    <property type="match status" value="1"/>
</dbReference>
<dbReference type="SUPFAM" id="SSF90123">
    <property type="entry name" value="ABC transporter transmembrane region"/>
    <property type="match status" value="1"/>
</dbReference>
<dbReference type="CDD" id="cd03228">
    <property type="entry name" value="ABCC_MRP_Like"/>
    <property type="match status" value="1"/>
</dbReference>
<dbReference type="RefSeq" id="WP_083525707.1">
    <property type="nucleotide sequence ID" value="NZ_CP013729.1"/>
</dbReference>
<dbReference type="KEGG" id="rdp:RD2015_3292"/>
<dbReference type="PANTHER" id="PTHR24221">
    <property type="entry name" value="ATP-BINDING CASSETTE SUB-FAMILY B"/>
    <property type="match status" value="1"/>
</dbReference>